<dbReference type="EMBL" id="LC738870">
    <property type="protein sequence ID" value="BDT61859.1"/>
    <property type="molecule type" value="Genomic_DNA"/>
</dbReference>
<proteinExistence type="predicted"/>
<feature type="compositionally biased region" description="Low complexity" evidence="1">
    <location>
        <begin position="112"/>
        <end position="133"/>
    </location>
</feature>
<sequence length="183" mass="20507">MRRRRSDVMDHGTSLRAAFVAATSAVTTTTAAAAVATRYDDDYNNDLCKRRPDLCMLTCESTPQLPVDCKHFPTLHTGYNEYLQQMYGGDDDHLAIGNDNYSKWNDTRHFNKNSSNSSSSNNVNKTANTNLKTNPVFTLSDGINGSDYTNDHNFRKNKSSTTEKVLTMDDLLPPVNWGRRTGK</sequence>
<feature type="region of interest" description="Disordered" evidence="1">
    <location>
        <begin position="107"/>
        <end position="133"/>
    </location>
</feature>
<protein>
    <submittedName>
        <fullName evidence="2">Uncharacterized protein</fullName>
    </submittedName>
</protein>
<accession>A0A9C7C7C8</accession>
<evidence type="ECO:0000313" key="2">
    <source>
        <dbReference type="EMBL" id="BDT61859.1"/>
    </source>
</evidence>
<reference evidence="2" key="1">
    <citation type="submission" date="2022-10" db="EMBL/GenBank/DDBJ databases">
        <title>Genome sequences of endogenous nimaviruses in decapod crustaceans.</title>
        <authorList>
            <person name="Kawato S."/>
            <person name="Nozaki R."/>
            <person name="Kondo H."/>
            <person name="Hirono I."/>
        </authorList>
    </citation>
    <scope>NUCLEOTIDE SEQUENCE</scope>
    <source>
        <strain evidence="2">Mikawa2016</strain>
    </source>
</reference>
<organism evidence="2">
    <name type="scientific">Penaeus monodon majanivirus A</name>
    <dbReference type="NCBI Taxonomy" id="2984271"/>
    <lineage>
        <taxon>Viruses</taxon>
        <taxon>Viruses incertae sedis</taxon>
        <taxon>Naldaviricetes</taxon>
        <taxon>Nimaviridae</taxon>
    </lineage>
</organism>
<evidence type="ECO:0000256" key="1">
    <source>
        <dbReference type="SAM" id="MobiDB-lite"/>
    </source>
</evidence>
<name>A0A9C7C7C8_9VIRU</name>